<dbReference type="GO" id="GO:0005886">
    <property type="term" value="C:plasma membrane"/>
    <property type="evidence" value="ECO:0007669"/>
    <property type="project" value="UniProtKB-SubCell"/>
</dbReference>
<evidence type="ECO:0000256" key="9">
    <source>
        <dbReference type="ARBA" id="ARBA00022840"/>
    </source>
</evidence>
<evidence type="ECO:0000256" key="10">
    <source>
        <dbReference type="ARBA" id="ARBA00022989"/>
    </source>
</evidence>
<sequence>MLITVKKSPGSYSQLTPFSKSSSDLVMTTTASSLTDTTYSFNYQEEEYTNTERETGGERSPFSNAENITHRGGDRRLDGRNFTYAELHAATEGFCYKNFLSEGGFGSVYRGELGSCSEGSHRLLVYEYVCNGSLDQHLSKHSRRPLSWEKRMNSFGSCKRLKISA</sequence>
<keyword evidence="9" id="KW-0067">ATP-binding</keyword>
<keyword evidence="6" id="KW-0812">Transmembrane</keyword>
<dbReference type="Gene3D" id="3.30.200.20">
    <property type="entry name" value="Phosphorylase Kinase, domain 1"/>
    <property type="match status" value="1"/>
</dbReference>
<evidence type="ECO:0000256" key="11">
    <source>
        <dbReference type="ARBA" id="ARBA00023136"/>
    </source>
</evidence>
<comment type="caution">
    <text evidence="15">The sequence shown here is derived from an EMBL/GenBank/DDBJ whole genome shotgun (WGS) entry which is preliminary data.</text>
</comment>
<comment type="catalytic activity">
    <reaction evidence="13">
        <text>L-seryl-[protein] + ATP = O-phospho-L-seryl-[protein] + ADP + H(+)</text>
        <dbReference type="Rhea" id="RHEA:17989"/>
        <dbReference type="Rhea" id="RHEA-COMP:9863"/>
        <dbReference type="Rhea" id="RHEA-COMP:11604"/>
        <dbReference type="ChEBI" id="CHEBI:15378"/>
        <dbReference type="ChEBI" id="CHEBI:29999"/>
        <dbReference type="ChEBI" id="CHEBI:30616"/>
        <dbReference type="ChEBI" id="CHEBI:83421"/>
        <dbReference type="ChEBI" id="CHEBI:456216"/>
        <dbReference type="EC" id="2.7.11.1"/>
    </reaction>
</comment>
<dbReference type="InterPro" id="IPR047117">
    <property type="entry name" value="PERK1-13-like"/>
</dbReference>
<feature type="region of interest" description="Disordered" evidence="14">
    <location>
        <begin position="47"/>
        <end position="73"/>
    </location>
</feature>
<keyword evidence="8" id="KW-0418">Kinase</keyword>
<dbReference type="SUPFAM" id="SSF56112">
    <property type="entry name" value="Protein kinase-like (PK-like)"/>
    <property type="match status" value="1"/>
</dbReference>
<dbReference type="EMBL" id="JAAGAX010000010">
    <property type="protein sequence ID" value="KAF2300868.1"/>
    <property type="molecule type" value="Genomic_DNA"/>
</dbReference>
<dbReference type="GO" id="GO:0005524">
    <property type="term" value="F:ATP binding"/>
    <property type="evidence" value="ECO:0007669"/>
    <property type="project" value="UniProtKB-KW"/>
</dbReference>
<keyword evidence="16" id="KW-1185">Reference proteome</keyword>
<evidence type="ECO:0000256" key="5">
    <source>
        <dbReference type="ARBA" id="ARBA00022679"/>
    </source>
</evidence>
<evidence type="ECO:0000313" key="15">
    <source>
        <dbReference type="EMBL" id="KAF2300868.1"/>
    </source>
</evidence>
<evidence type="ECO:0000256" key="14">
    <source>
        <dbReference type="SAM" id="MobiDB-lite"/>
    </source>
</evidence>
<comment type="subcellular location">
    <subcellularLocation>
        <location evidence="1">Cell membrane</location>
        <topology evidence="1">Single-pass membrane protein</topology>
    </subcellularLocation>
</comment>
<proteinExistence type="predicted"/>
<dbReference type="EC" id="2.7.11.1" evidence="2"/>
<reference evidence="15 16" key="1">
    <citation type="journal article" date="2020" name="Mol. Plant">
        <title>The Chromosome-Based Rubber Tree Genome Provides New Insights into Spurge Genome Evolution and Rubber Biosynthesis.</title>
        <authorList>
            <person name="Liu J."/>
            <person name="Shi C."/>
            <person name="Shi C.C."/>
            <person name="Li W."/>
            <person name="Zhang Q.J."/>
            <person name="Zhang Y."/>
            <person name="Li K."/>
            <person name="Lu H.F."/>
            <person name="Shi C."/>
            <person name="Zhu S.T."/>
            <person name="Xiao Z.Y."/>
            <person name="Nan H."/>
            <person name="Yue Y."/>
            <person name="Zhu X.G."/>
            <person name="Wu Y."/>
            <person name="Hong X.N."/>
            <person name="Fan G.Y."/>
            <person name="Tong Y."/>
            <person name="Zhang D."/>
            <person name="Mao C.L."/>
            <person name="Liu Y.L."/>
            <person name="Hao S.J."/>
            <person name="Liu W.Q."/>
            <person name="Lv M.Q."/>
            <person name="Zhang H.B."/>
            <person name="Liu Y."/>
            <person name="Hu-Tang G.R."/>
            <person name="Wang J.P."/>
            <person name="Wang J.H."/>
            <person name="Sun Y.H."/>
            <person name="Ni S.B."/>
            <person name="Chen W.B."/>
            <person name="Zhang X.C."/>
            <person name="Jiao Y.N."/>
            <person name="Eichler E.E."/>
            <person name="Li G.H."/>
            <person name="Liu X."/>
            <person name="Gao L.Z."/>
        </authorList>
    </citation>
    <scope>NUCLEOTIDE SEQUENCE [LARGE SCALE GENOMIC DNA]</scope>
    <source>
        <strain evidence="16">cv. GT1</strain>
        <tissue evidence="15">Leaf</tissue>
    </source>
</reference>
<evidence type="ECO:0000256" key="3">
    <source>
        <dbReference type="ARBA" id="ARBA00022475"/>
    </source>
</evidence>
<evidence type="ECO:0000256" key="4">
    <source>
        <dbReference type="ARBA" id="ARBA00022527"/>
    </source>
</evidence>
<keyword evidence="4" id="KW-0723">Serine/threonine-protein kinase</keyword>
<evidence type="ECO:0000256" key="2">
    <source>
        <dbReference type="ARBA" id="ARBA00012513"/>
    </source>
</evidence>
<keyword evidence="5" id="KW-0808">Transferase</keyword>
<dbReference type="PANTHER" id="PTHR47982">
    <property type="entry name" value="PROLINE-RICH RECEPTOR-LIKE PROTEIN KINASE PERK4"/>
    <property type="match status" value="1"/>
</dbReference>
<dbReference type="GO" id="GO:0004674">
    <property type="term" value="F:protein serine/threonine kinase activity"/>
    <property type="evidence" value="ECO:0007669"/>
    <property type="project" value="UniProtKB-KW"/>
</dbReference>
<accession>A0A6A6LKP7</accession>
<protein>
    <recommendedName>
        <fullName evidence="2">non-specific serine/threonine protein kinase</fullName>
        <ecNumber evidence="2">2.7.11.1</ecNumber>
    </recommendedName>
</protein>
<name>A0A6A6LKP7_HEVBR</name>
<dbReference type="AlphaFoldDB" id="A0A6A6LKP7"/>
<dbReference type="InterPro" id="IPR011009">
    <property type="entry name" value="Kinase-like_dom_sf"/>
</dbReference>
<keyword evidence="3" id="KW-1003">Cell membrane</keyword>
<keyword evidence="11" id="KW-0472">Membrane</keyword>
<evidence type="ECO:0000256" key="12">
    <source>
        <dbReference type="ARBA" id="ARBA00047899"/>
    </source>
</evidence>
<evidence type="ECO:0000256" key="8">
    <source>
        <dbReference type="ARBA" id="ARBA00022777"/>
    </source>
</evidence>
<keyword evidence="10" id="KW-1133">Transmembrane helix</keyword>
<comment type="catalytic activity">
    <reaction evidence="12">
        <text>L-threonyl-[protein] + ATP = O-phospho-L-threonyl-[protein] + ADP + H(+)</text>
        <dbReference type="Rhea" id="RHEA:46608"/>
        <dbReference type="Rhea" id="RHEA-COMP:11060"/>
        <dbReference type="Rhea" id="RHEA-COMP:11605"/>
        <dbReference type="ChEBI" id="CHEBI:15378"/>
        <dbReference type="ChEBI" id="CHEBI:30013"/>
        <dbReference type="ChEBI" id="CHEBI:30616"/>
        <dbReference type="ChEBI" id="CHEBI:61977"/>
        <dbReference type="ChEBI" id="CHEBI:456216"/>
        <dbReference type="EC" id="2.7.11.1"/>
    </reaction>
</comment>
<dbReference type="Proteomes" id="UP000467840">
    <property type="component" value="Chromosome 4"/>
</dbReference>
<dbReference type="Gene3D" id="1.10.510.10">
    <property type="entry name" value="Transferase(Phosphotransferase) domain 1"/>
    <property type="match status" value="1"/>
</dbReference>
<organism evidence="15 16">
    <name type="scientific">Hevea brasiliensis</name>
    <name type="common">Para rubber tree</name>
    <name type="synonym">Siphonia brasiliensis</name>
    <dbReference type="NCBI Taxonomy" id="3981"/>
    <lineage>
        <taxon>Eukaryota</taxon>
        <taxon>Viridiplantae</taxon>
        <taxon>Streptophyta</taxon>
        <taxon>Embryophyta</taxon>
        <taxon>Tracheophyta</taxon>
        <taxon>Spermatophyta</taxon>
        <taxon>Magnoliopsida</taxon>
        <taxon>eudicotyledons</taxon>
        <taxon>Gunneridae</taxon>
        <taxon>Pentapetalae</taxon>
        <taxon>rosids</taxon>
        <taxon>fabids</taxon>
        <taxon>Malpighiales</taxon>
        <taxon>Euphorbiaceae</taxon>
        <taxon>Crotonoideae</taxon>
        <taxon>Micrandreae</taxon>
        <taxon>Hevea</taxon>
    </lineage>
</organism>
<evidence type="ECO:0000256" key="6">
    <source>
        <dbReference type="ARBA" id="ARBA00022692"/>
    </source>
</evidence>
<keyword evidence="7" id="KW-0547">Nucleotide-binding</keyword>
<dbReference type="PANTHER" id="PTHR47982:SF42">
    <property type="entry name" value="PROTEIN KINASE DOMAIN-CONTAINING PROTEIN"/>
    <property type="match status" value="1"/>
</dbReference>
<evidence type="ECO:0000256" key="7">
    <source>
        <dbReference type="ARBA" id="ARBA00022741"/>
    </source>
</evidence>
<evidence type="ECO:0000256" key="1">
    <source>
        <dbReference type="ARBA" id="ARBA00004162"/>
    </source>
</evidence>
<evidence type="ECO:0000313" key="16">
    <source>
        <dbReference type="Proteomes" id="UP000467840"/>
    </source>
</evidence>
<evidence type="ECO:0000256" key="13">
    <source>
        <dbReference type="ARBA" id="ARBA00048679"/>
    </source>
</evidence>
<gene>
    <name evidence="15" type="ORF">GH714_017930</name>
</gene>